<accession>A0A7G8BEL8</accession>
<reference evidence="1 2" key="1">
    <citation type="submission" date="2020-08" db="EMBL/GenBank/DDBJ databases">
        <title>Edaphobacter telluris sp. nov. and Acidobacterium dinghuensis sp. nov., two acidobacteria isolated from forest soil.</title>
        <authorList>
            <person name="Fu J."/>
            <person name="Qiu L."/>
        </authorList>
    </citation>
    <scope>NUCLEOTIDE SEQUENCE [LARGE SCALE GENOMIC DNA]</scope>
    <source>
        <strain evidence="1">4Y35</strain>
    </source>
</reference>
<evidence type="ECO:0000313" key="1">
    <source>
        <dbReference type="EMBL" id="QNI30988.1"/>
    </source>
</evidence>
<dbReference type="Proteomes" id="UP000515312">
    <property type="component" value="Chromosome"/>
</dbReference>
<dbReference type="KEGG" id="adin:H7849_17990"/>
<protein>
    <submittedName>
        <fullName evidence="1">Uncharacterized protein</fullName>
    </submittedName>
</protein>
<dbReference type="EMBL" id="CP060394">
    <property type="protein sequence ID" value="QNI30988.1"/>
    <property type="molecule type" value="Genomic_DNA"/>
</dbReference>
<keyword evidence="2" id="KW-1185">Reference proteome</keyword>
<dbReference type="AlphaFoldDB" id="A0A7G8BEL8"/>
<organism evidence="1 2">
    <name type="scientific">Alloacidobacterium dinghuense</name>
    <dbReference type="NCBI Taxonomy" id="2763107"/>
    <lineage>
        <taxon>Bacteria</taxon>
        <taxon>Pseudomonadati</taxon>
        <taxon>Acidobacteriota</taxon>
        <taxon>Terriglobia</taxon>
        <taxon>Terriglobales</taxon>
        <taxon>Acidobacteriaceae</taxon>
        <taxon>Alloacidobacterium</taxon>
    </lineage>
</organism>
<gene>
    <name evidence="1" type="ORF">H7849_17990</name>
</gene>
<evidence type="ECO:0000313" key="2">
    <source>
        <dbReference type="Proteomes" id="UP000515312"/>
    </source>
</evidence>
<sequence length="117" mass="13270">MQGPSKDRIAKDTAFLQKRVFYGLPNLNIGYDSSLISHFDANSFSHVIDRCELLGIRIIGVEVFSNRIELLNVEISPEDGYEWVRRLVQRYKGQQNVSFSATYGVPKDVLESSATRS</sequence>
<proteinExistence type="predicted"/>
<dbReference type="RefSeq" id="WP_186741265.1">
    <property type="nucleotide sequence ID" value="NZ_CP060394.1"/>
</dbReference>
<name>A0A7G8BEL8_9BACT</name>